<dbReference type="InterPro" id="IPR014044">
    <property type="entry name" value="CAP_dom"/>
</dbReference>
<dbReference type="Proteomes" id="UP000663828">
    <property type="component" value="Unassembled WGS sequence"/>
</dbReference>
<organism evidence="3 5">
    <name type="scientific">Adineta ricciae</name>
    <name type="common">Rotifer</name>
    <dbReference type="NCBI Taxonomy" id="249248"/>
    <lineage>
        <taxon>Eukaryota</taxon>
        <taxon>Metazoa</taxon>
        <taxon>Spiralia</taxon>
        <taxon>Gnathifera</taxon>
        <taxon>Rotifera</taxon>
        <taxon>Eurotatoria</taxon>
        <taxon>Bdelloidea</taxon>
        <taxon>Adinetida</taxon>
        <taxon>Adinetidae</taxon>
        <taxon>Adineta</taxon>
    </lineage>
</organism>
<dbReference type="EMBL" id="CAJNOR010002454">
    <property type="protein sequence ID" value="CAF1296598.1"/>
    <property type="molecule type" value="Genomic_DNA"/>
</dbReference>
<dbReference type="CDD" id="cd05382">
    <property type="entry name" value="CAP_GAPR1-like"/>
    <property type="match status" value="1"/>
</dbReference>
<dbReference type="EMBL" id="CAJNOJ010000553">
    <property type="protein sequence ID" value="CAF1482909.1"/>
    <property type="molecule type" value="Genomic_DNA"/>
</dbReference>
<dbReference type="InterPro" id="IPR035940">
    <property type="entry name" value="CAP_sf"/>
</dbReference>
<dbReference type="OrthoDB" id="337038at2759"/>
<evidence type="ECO:0000256" key="1">
    <source>
        <dbReference type="SAM" id="SignalP"/>
    </source>
</evidence>
<dbReference type="PANTHER" id="PTHR10334">
    <property type="entry name" value="CYSTEINE-RICH SECRETORY PROTEIN-RELATED"/>
    <property type="match status" value="1"/>
</dbReference>
<dbReference type="AlphaFoldDB" id="A0A815DPY2"/>
<dbReference type="PRINTS" id="PR00837">
    <property type="entry name" value="V5TPXLIKE"/>
</dbReference>
<proteinExistence type="predicted"/>
<evidence type="ECO:0000259" key="2">
    <source>
        <dbReference type="SMART" id="SM00198"/>
    </source>
</evidence>
<feature type="signal peptide" evidence="1">
    <location>
        <begin position="1"/>
        <end position="20"/>
    </location>
</feature>
<reference evidence="3" key="1">
    <citation type="submission" date="2021-02" db="EMBL/GenBank/DDBJ databases">
        <authorList>
            <person name="Nowell W R."/>
        </authorList>
    </citation>
    <scope>NUCLEOTIDE SEQUENCE</scope>
</reference>
<dbReference type="GO" id="GO:0005576">
    <property type="term" value="C:extracellular region"/>
    <property type="evidence" value="ECO:0007669"/>
    <property type="project" value="InterPro"/>
</dbReference>
<dbReference type="FunFam" id="3.40.33.10:FF:000002">
    <property type="entry name" value="Golgi-associated plant pathogenesis-related protein 1"/>
    <property type="match status" value="1"/>
</dbReference>
<keyword evidence="5" id="KW-1185">Reference proteome</keyword>
<dbReference type="InterPro" id="IPR001283">
    <property type="entry name" value="CRISP-related"/>
</dbReference>
<dbReference type="Pfam" id="PF00188">
    <property type="entry name" value="CAP"/>
    <property type="match status" value="1"/>
</dbReference>
<evidence type="ECO:0000313" key="5">
    <source>
        <dbReference type="Proteomes" id="UP000663828"/>
    </source>
</evidence>
<feature type="chain" id="PRO_5035686433" description="SCP domain-containing protein" evidence="1">
    <location>
        <begin position="21"/>
        <end position="283"/>
    </location>
</feature>
<accession>A0A815DPY2</accession>
<protein>
    <recommendedName>
        <fullName evidence="2">SCP domain-containing protein</fullName>
    </recommendedName>
</protein>
<dbReference type="SUPFAM" id="SSF55797">
    <property type="entry name" value="PR-1-like"/>
    <property type="match status" value="1"/>
</dbReference>
<name>A0A815DPY2_ADIRI</name>
<feature type="domain" description="SCP" evidence="2">
    <location>
        <begin position="26"/>
        <end position="163"/>
    </location>
</feature>
<sequence length="283" mass="30812">MQHLSILLSYLLMNTCLTMGAINLDHFRQEALAQHNYYRQQIHCTQPMSLDASLNTMAQNYAEYLAYYETFQHSGEDGVGENLYMESYSAGITYVNGSKPTADWYSEIEDYDYSNPGSSSGTGHFTQVVWTDSVQMGIGIALSSDGQSAYVVANYYPPGNFQGEYGEQVPPVCPSTTTTTARTTTTTTTTTTITTTTTTTGSIASTTTAAPTTTATTGSTASTTTVAATTTKITTGSTTTNDGTPMSTTTLDNSAIGWCYRYYHFLATLLILGRQFRFMFRLN</sequence>
<dbReference type="PROSITE" id="PS01009">
    <property type="entry name" value="CRISP_1"/>
    <property type="match status" value="1"/>
</dbReference>
<dbReference type="Proteomes" id="UP000663852">
    <property type="component" value="Unassembled WGS sequence"/>
</dbReference>
<dbReference type="InterPro" id="IPR018244">
    <property type="entry name" value="Allrgn_V5/Tpx1_CS"/>
</dbReference>
<gene>
    <name evidence="4" type="ORF">EDS130_LOCUS41546</name>
    <name evidence="3" type="ORF">XAT740_LOCUS28634</name>
</gene>
<dbReference type="Gene3D" id="3.40.33.10">
    <property type="entry name" value="CAP"/>
    <property type="match status" value="1"/>
</dbReference>
<dbReference type="SMART" id="SM00198">
    <property type="entry name" value="SCP"/>
    <property type="match status" value="1"/>
</dbReference>
<evidence type="ECO:0000313" key="4">
    <source>
        <dbReference type="EMBL" id="CAF1482909.1"/>
    </source>
</evidence>
<evidence type="ECO:0000313" key="3">
    <source>
        <dbReference type="EMBL" id="CAF1296598.1"/>
    </source>
</evidence>
<keyword evidence="1" id="KW-0732">Signal</keyword>
<comment type="caution">
    <text evidence="3">The sequence shown here is derived from an EMBL/GenBank/DDBJ whole genome shotgun (WGS) entry which is preliminary data.</text>
</comment>
<dbReference type="InterPro" id="IPR034113">
    <property type="entry name" value="SCP_GAPR1-like"/>
</dbReference>